<dbReference type="GO" id="GO:0016491">
    <property type="term" value="F:oxidoreductase activity"/>
    <property type="evidence" value="ECO:0007669"/>
    <property type="project" value="UniProtKB-KW"/>
</dbReference>
<dbReference type="Pfam" id="PF05368">
    <property type="entry name" value="NmrA"/>
    <property type="match status" value="1"/>
</dbReference>
<protein>
    <recommendedName>
        <fullName evidence="5">NmrA-like domain-containing protein</fullName>
    </recommendedName>
</protein>
<sequence length="297" mass="32765">MAQQDSNESKTVLLLGGTGKVAGQIAPQLVSAGFVPIVASRRNPTSSNGYTTVKFDWDDESTWNDALLGGGSEAVSSVFIVAPGYAAPGAMAEKLISMARKNGTRRFVLLSSSQFTEDSPALGEIHKLLREMGDRGEVEWAVLRPTWFQQNYATEALHRRAIKEENKLYSATGPGRMPVVSAYDIAAVAAHALTTSAAPNRDYVILGPELLDYTQLAATFTEVLGRKITYHELTEQELMERHISFGLPKEYAPILASLDTIIRNGAEDRINNLVEEVTGRRPRSFRQFVEEEKETWM</sequence>
<evidence type="ECO:0000256" key="4">
    <source>
        <dbReference type="ARBA" id="ARBA00023002"/>
    </source>
</evidence>
<dbReference type="InterPro" id="IPR019901">
    <property type="entry name" value="Ergot_alkaloid_biosynthesis"/>
</dbReference>
<gene>
    <name evidence="6" type="ORF">Micbo1qcDRAFT_195479</name>
</gene>
<dbReference type="GO" id="GO:0035835">
    <property type="term" value="P:indole alkaloid biosynthetic process"/>
    <property type="evidence" value="ECO:0007669"/>
    <property type="project" value="UniProtKB-UniPathway"/>
</dbReference>
<proteinExistence type="inferred from homology"/>
<keyword evidence="4" id="KW-0560">Oxidoreductase</keyword>
<dbReference type="AlphaFoldDB" id="A0A136J2A4"/>
<accession>A0A136J2A4</accession>
<dbReference type="InterPro" id="IPR036291">
    <property type="entry name" value="NAD(P)-bd_dom_sf"/>
</dbReference>
<evidence type="ECO:0000313" key="6">
    <source>
        <dbReference type="EMBL" id="KXJ91368.1"/>
    </source>
</evidence>
<reference evidence="7" key="1">
    <citation type="submission" date="2016-02" db="EMBL/GenBank/DDBJ databases">
        <title>Draft genome sequence of Microdochium bolleyi, a fungal endophyte of beachgrass.</title>
        <authorList>
            <consortium name="DOE Joint Genome Institute"/>
            <person name="David A.S."/>
            <person name="May G."/>
            <person name="Haridas S."/>
            <person name="Lim J."/>
            <person name="Wang M."/>
            <person name="Labutti K."/>
            <person name="Lipzen A."/>
            <person name="Barry K."/>
            <person name="Grigoriev I.V."/>
        </authorList>
    </citation>
    <scope>NUCLEOTIDE SEQUENCE [LARGE SCALE GENOMIC DNA]</scope>
    <source>
        <strain evidence="7">J235TASD1</strain>
    </source>
</reference>
<dbReference type="Proteomes" id="UP000070501">
    <property type="component" value="Unassembled WGS sequence"/>
</dbReference>
<dbReference type="EMBL" id="KQ964250">
    <property type="protein sequence ID" value="KXJ91368.1"/>
    <property type="molecule type" value="Genomic_DNA"/>
</dbReference>
<dbReference type="InterPro" id="IPR051604">
    <property type="entry name" value="Ergot_Alk_Oxidoreductase"/>
</dbReference>
<dbReference type="Gene3D" id="3.40.50.720">
    <property type="entry name" value="NAD(P)-binding Rossmann-like Domain"/>
    <property type="match status" value="1"/>
</dbReference>
<evidence type="ECO:0000259" key="5">
    <source>
        <dbReference type="Pfam" id="PF05368"/>
    </source>
</evidence>
<comment type="similarity">
    <text evidence="2">Belongs to the fgaFS/easG family.</text>
</comment>
<evidence type="ECO:0000256" key="3">
    <source>
        <dbReference type="ARBA" id="ARBA00022589"/>
    </source>
</evidence>
<dbReference type="OrthoDB" id="9997102at2759"/>
<dbReference type="InterPro" id="IPR008030">
    <property type="entry name" value="NmrA-like"/>
</dbReference>
<keyword evidence="7" id="KW-1185">Reference proteome</keyword>
<dbReference type="PANTHER" id="PTHR43162">
    <property type="match status" value="1"/>
</dbReference>
<dbReference type="NCBIfam" id="TIGR03649">
    <property type="entry name" value="ergot_EASG"/>
    <property type="match status" value="1"/>
</dbReference>
<evidence type="ECO:0000256" key="2">
    <source>
        <dbReference type="ARBA" id="ARBA00005372"/>
    </source>
</evidence>
<comment type="pathway">
    <text evidence="1">Alkaloid biosynthesis; ergot alkaloid biosynthesis.</text>
</comment>
<dbReference type="STRING" id="196109.A0A136J2A4"/>
<organism evidence="6 7">
    <name type="scientific">Microdochium bolleyi</name>
    <dbReference type="NCBI Taxonomy" id="196109"/>
    <lineage>
        <taxon>Eukaryota</taxon>
        <taxon>Fungi</taxon>
        <taxon>Dikarya</taxon>
        <taxon>Ascomycota</taxon>
        <taxon>Pezizomycotina</taxon>
        <taxon>Sordariomycetes</taxon>
        <taxon>Xylariomycetidae</taxon>
        <taxon>Xylariales</taxon>
        <taxon>Microdochiaceae</taxon>
        <taxon>Microdochium</taxon>
    </lineage>
</organism>
<feature type="domain" description="NmrA-like" evidence="5">
    <location>
        <begin position="9"/>
        <end position="262"/>
    </location>
</feature>
<evidence type="ECO:0000313" key="7">
    <source>
        <dbReference type="Proteomes" id="UP000070501"/>
    </source>
</evidence>
<dbReference type="InParanoid" id="A0A136J2A4"/>
<keyword evidence="3" id="KW-0017">Alkaloid metabolism</keyword>
<dbReference type="UniPathway" id="UPA00327"/>
<name>A0A136J2A4_9PEZI</name>
<dbReference type="Gene3D" id="3.90.25.10">
    <property type="entry name" value="UDP-galactose 4-epimerase, domain 1"/>
    <property type="match status" value="1"/>
</dbReference>
<evidence type="ECO:0000256" key="1">
    <source>
        <dbReference type="ARBA" id="ARBA00005107"/>
    </source>
</evidence>
<dbReference type="PANTHER" id="PTHR43162:SF1">
    <property type="entry name" value="PRESTALK A DIFFERENTIATION PROTEIN A"/>
    <property type="match status" value="1"/>
</dbReference>
<dbReference type="SUPFAM" id="SSF51735">
    <property type="entry name" value="NAD(P)-binding Rossmann-fold domains"/>
    <property type="match status" value="1"/>
</dbReference>